<dbReference type="GO" id="GO:0005886">
    <property type="term" value="C:plasma membrane"/>
    <property type="evidence" value="ECO:0007669"/>
    <property type="project" value="TreeGrafter"/>
</dbReference>
<feature type="transmembrane region" description="Helical" evidence="5">
    <location>
        <begin position="398"/>
        <end position="419"/>
    </location>
</feature>
<feature type="transmembrane region" description="Helical" evidence="5">
    <location>
        <begin position="15"/>
        <end position="32"/>
    </location>
</feature>
<gene>
    <name evidence="6" type="ORF">HYY65_11320</name>
</gene>
<dbReference type="PANTHER" id="PTHR10283:SF82">
    <property type="entry name" value="SOLUTE CARRIER FAMILY 13 MEMBER 2"/>
    <property type="match status" value="1"/>
</dbReference>
<dbReference type="GO" id="GO:0008514">
    <property type="term" value="F:organic anion transmembrane transporter activity"/>
    <property type="evidence" value="ECO:0007669"/>
    <property type="project" value="UniProtKB-ARBA"/>
</dbReference>
<sequence>MELSRKEKFSNRRSLGFLLGALAFFILLLILPRPSGLSASGQRVIAVVIMVVLLWATEALPVALSSILALVFLAVVQGVGSTADLFAGFASPLPYFLLAILVMSQAVRKSGLADRMAGWLIRGGMGHSGRLYLKLFLSMPFLALVLPSAITRNAILIPAYEKGFRRLGLAHGDPLPRGILLSLGVLHPLASSALLTGGINSMTTATLLGGFSWLRWFVLMALPYWTLLALGGGLIAFLYRQKVIAPYGNPETPAGAGPLSLTEGKVLVIVGVTSLLWLTDFWHGLNPVIPALLAAAVLLLPYLGILGWKDFEESASWSMFLVLGVSLTLAQALAASGAAQWFAREAILALSARVLAPEWILVFLVVLVSVVHLTITNMTACISLLIPVAATFGRTLGLNPVVLGLIVGISVDAVILYPLQTTTNLMAYQLGYFSAWDVFKVGVLMLILTALVVAFLAVPYWRALGLAL</sequence>
<dbReference type="Pfam" id="PF00939">
    <property type="entry name" value="Na_sulph_symp"/>
    <property type="match status" value="1"/>
</dbReference>
<evidence type="ECO:0000256" key="3">
    <source>
        <dbReference type="ARBA" id="ARBA00022989"/>
    </source>
</evidence>
<accession>A0A932GRA2</accession>
<evidence type="ECO:0000256" key="5">
    <source>
        <dbReference type="SAM" id="Phobius"/>
    </source>
</evidence>
<dbReference type="GO" id="GO:1905039">
    <property type="term" value="P:carboxylic acid transmembrane transport"/>
    <property type="evidence" value="ECO:0007669"/>
    <property type="project" value="UniProtKB-ARBA"/>
</dbReference>
<evidence type="ECO:0000313" key="6">
    <source>
        <dbReference type="EMBL" id="MBI3015619.1"/>
    </source>
</evidence>
<dbReference type="PANTHER" id="PTHR10283">
    <property type="entry name" value="SOLUTE CARRIER FAMILY 13 MEMBER"/>
    <property type="match status" value="1"/>
</dbReference>
<evidence type="ECO:0000256" key="4">
    <source>
        <dbReference type="ARBA" id="ARBA00023136"/>
    </source>
</evidence>
<comment type="caution">
    <text evidence="6">The sequence shown here is derived from an EMBL/GenBank/DDBJ whole genome shotgun (WGS) entry which is preliminary data.</text>
</comment>
<feature type="transmembrane region" description="Helical" evidence="5">
    <location>
        <begin position="44"/>
        <end position="73"/>
    </location>
</feature>
<reference evidence="6" key="1">
    <citation type="submission" date="2020-07" db="EMBL/GenBank/DDBJ databases">
        <title>Huge and variable diversity of episymbiotic CPR bacteria and DPANN archaea in groundwater ecosystems.</title>
        <authorList>
            <person name="He C.Y."/>
            <person name="Keren R."/>
            <person name="Whittaker M."/>
            <person name="Farag I.F."/>
            <person name="Doudna J."/>
            <person name="Cate J.H.D."/>
            <person name="Banfield J.F."/>
        </authorList>
    </citation>
    <scope>NUCLEOTIDE SEQUENCE</scope>
    <source>
        <strain evidence="6">NC_groundwater_717_Ag_S-0.2um_59_8</strain>
    </source>
</reference>
<protein>
    <submittedName>
        <fullName evidence="6">Anion permease</fullName>
    </submittedName>
</protein>
<keyword evidence="3 5" id="KW-1133">Transmembrane helix</keyword>
<feature type="transmembrane region" description="Helical" evidence="5">
    <location>
        <begin position="288"/>
        <end position="308"/>
    </location>
</feature>
<evidence type="ECO:0000256" key="1">
    <source>
        <dbReference type="ARBA" id="ARBA00004141"/>
    </source>
</evidence>
<dbReference type="AlphaFoldDB" id="A0A932GRA2"/>
<feature type="transmembrane region" description="Helical" evidence="5">
    <location>
        <begin position="439"/>
        <end position="461"/>
    </location>
</feature>
<proteinExistence type="predicted"/>
<comment type="subcellular location">
    <subcellularLocation>
        <location evidence="1">Membrane</location>
        <topology evidence="1">Multi-pass membrane protein</topology>
    </subcellularLocation>
</comment>
<feature type="transmembrane region" description="Helical" evidence="5">
    <location>
        <begin position="216"/>
        <end position="239"/>
    </location>
</feature>
<feature type="transmembrane region" description="Helical" evidence="5">
    <location>
        <begin position="266"/>
        <end position="282"/>
    </location>
</feature>
<feature type="transmembrane region" description="Helical" evidence="5">
    <location>
        <begin position="359"/>
        <end position="386"/>
    </location>
</feature>
<organism evidence="6 7">
    <name type="scientific">Tectimicrobiota bacterium</name>
    <dbReference type="NCBI Taxonomy" id="2528274"/>
    <lineage>
        <taxon>Bacteria</taxon>
        <taxon>Pseudomonadati</taxon>
        <taxon>Nitrospinota/Tectimicrobiota group</taxon>
        <taxon>Candidatus Tectimicrobiota</taxon>
    </lineage>
</organism>
<feature type="transmembrane region" description="Helical" evidence="5">
    <location>
        <begin position="135"/>
        <end position="157"/>
    </location>
</feature>
<keyword evidence="2 5" id="KW-0812">Transmembrane</keyword>
<name>A0A932GRA2_UNCTE</name>
<dbReference type="InterPro" id="IPR001898">
    <property type="entry name" value="SLC13A/DASS"/>
</dbReference>
<dbReference type="Proteomes" id="UP000741360">
    <property type="component" value="Unassembled WGS sequence"/>
</dbReference>
<feature type="transmembrane region" description="Helical" evidence="5">
    <location>
        <begin position="320"/>
        <end position="339"/>
    </location>
</feature>
<evidence type="ECO:0000256" key="2">
    <source>
        <dbReference type="ARBA" id="ARBA00022692"/>
    </source>
</evidence>
<dbReference type="EMBL" id="JACPSX010000217">
    <property type="protein sequence ID" value="MBI3015619.1"/>
    <property type="molecule type" value="Genomic_DNA"/>
</dbReference>
<feature type="transmembrane region" description="Helical" evidence="5">
    <location>
        <begin position="178"/>
        <end position="196"/>
    </location>
</feature>
<evidence type="ECO:0000313" key="7">
    <source>
        <dbReference type="Proteomes" id="UP000741360"/>
    </source>
</evidence>
<feature type="transmembrane region" description="Helical" evidence="5">
    <location>
        <begin position="85"/>
        <end position="107"/>
    </location>
</feature>
<keyword evidence="4 5" id="KW-0472">Membrane</keyword>